<dbReference type="SUPFAM" id="SSF53474">
    <property type="entry name" value="alpha/beta-Hydrolases"/>
    <property type="match status" value="1"/>
</dbReference>
<evidence type="ECO:0000313" key="2">
    <source>
        <dbReference type="EMBL" id="TJZ75442.1"/>
    </source>
</evidence>
<proteinExistence type="predicted"/>
<dbReference type="GO" id="GO:0016787">
    <property type="term" value="F:hydrolase activity"/>
    <property type="evidence" value="ECO:0007669"/>
    <property type="project" value="UniProtKB-KW"/>
</dbReference>
<dbReference type="InterPro" id="IPR029058">
    <property type="entry name" value="AB_hydrolase_fold"/>
</dbReference>
<accession>A0ABY2RFE3</accession>
<comment type="caution">
    <text evidence="2">The sequence shown here is derived from an EMBL/GenBank/DDBJ whole genome shotgun (WGS) entry which is preliminary data.</text>
</comment>
<evidence type="ECO:0000313" key="3">
    <source>
        <dbReference type="Proteomes" id="UP000305109"/>
    </source>
</evidence>
<keyword evidence="2" id="KW-0378">Hydrolase</keyword>
<name>A0ABY2RFE3_9NOCA</name>
<reference evidence="2 3" key="1">
    <citation type="submission" date="2019-04" db="EMBL/GenBank/DDBJ databases">
        <title>Rhodococcus oryzae sp. nov., a novel actinomycete isolated from rhizosphere soil of rice (Oryza sativa L.).</title>
        <authorList>
            <person name="Li C."/>
        </authorList>
    </citation>
    <scope>NUCLEOTIDE SEQUENCE [LARGE SCALE GENOMIC DNA]</scope>
    <source>
        <strain evidence="2 3">NEAU-CX67</strain>
    </source>
</reference>
<evidence type="ECO:0000259" key="1">
    <source>
        <dbReference type="Pfam" id="PF00561"/>
    </source>
</evidence>
<dbReference type="PANTHER" id="PTHR45763:SF46">
    <property type="entry name" value="AB HYDROLASE-1 DOMAIN-CONTAINING PROTEIN"/>
    <property type="match status" value="1"/>
</dbReference>
<protein>
    <submittedName>
        <fullName evidence="2">Alpha/beta hydrolase</fullName>
    </submittedName>
</protein>
<feature type="domain" description="AB hydrolase-1" evidence="1">
    <location>
        <begin position="25"/>
        <end position="278"/>
    </location>
</feature>
<dbReference type="EMBL" id="SUMD01000011">
    <property type="protein sequence ID" value="TJZ75442.1"/>
    <property type="molecule type" value="Genomic_DNA"/>
</dbReference>
<dbReference type="Proteomes" id="UP000305109">
    <property type="component" value="Unassembled WGS sequence"/>
</dbReference>
<keyword evidence="3" id="KW-1185">Reference proteome</keyword>
<organism evidence="2 3">
    <name type="scientific">Rhodococcus oryzae</name>
    <dbReference type="NCBI Taxonomy" id="2571143"/>
    <lineage>
        <taxon>Bacteria</taxon>
        <taxon>Bacillati</taxon>
        <taxon>Actinomycetota</taxon>
        <taxon>Actinomycetes</taxon>
        <taxon>Mycobacteriales</taxon>
        <taxon>Nocardiaceae</taxon>
        <taxon>Rhodococcus</taxon>
    </lineage>
</organism>
<dbReference type="Gene3D" id="3.40.50.1820">
    <property type="entry name" value="alpha/beta hydrolase"/>
    <property type="match status" value="1"/>
</dbReference>
<dbReference type="PANTHER" id="PTHR45763">
    <property type="entry name" value="HYDROLASE, ALPHA/BETA FOLD FAMILY PROTEIN, EXPRESSED-RELATED"/>
    <property type="match status" value="1"/>
</dbReference>
<gene>
    <name evidence="2" type="ORF">FCG67_20880</name>
</gene>
<dbReference type="Pfam" id="PF00561">
    <property type="entry name" value="Abhydrolase_1"/>
    <property type="match status" value="1"/>
</dbReference>
<dbReference type="InterPro" id="IPR000073">
    <property type="entry name" value="AB_hydrolase_1"/>
</dbReference>
<dbReference type="RefSeq" id="WP_136911557.1">
    <property type="nucleotide sequence ID" value="NZ_SUMD01000011.1"/>
</dbReference>
<sequence>MTREGSIRIGNRTVTYLEVGDPGGPLVLHNHGGPSSRLEAELFDSSAKANGVRFVCADRPGMGGSDPQPGRTFEGWADDLSLLADALGAHRFAVTGWSEGGPWALASAAYLDPARLVHVTCIAGGNYGTFGPNWAAKYLSSVDALGGRLALHFHPGFTLMYELLGMSASHFEDRYAKAIIKSVSAPDRAVLADEEVLRLFLGASRECFRPGAGGLVVDATMLYEAWPFDMTGVTRPVHFWQGSDDTLVPEIINKTVADKTPGALWHPISGGGHFIAVSHADEILALVANDLASESN</sequence>